<dbReference type="SUPFAM" id="SSF47923">
    <property type="entry name" value="Ypt/Rab-GAP domain of gyp1p"/>
    <property type="match status" value="2"/>
</dbReference>
<keyword evidence="7" id="KW-1185">Reference proteome</keyword>
<evidence type="ECO:0000256" key="3">
    <source>
        <dbReference type="ARBA" id="ARBA00070878"/>
    </source>
</evidence>
<dbReference type="Pfam" id="PF00566">
    <property type="entry name" value="RabGAP-TBC"/>
    <property type="match status" value="1"/>
</dbReference>
<proteinExistence type="predicted"/>
<dbReference type="PROSITE" id="PS50086">
    <property type="entry name" value="TBC_RABGAP"/>
    <property type="match status" value="1"/>
</dbReference>
<dbReference type="Gene3D" id="1.10.472.80">
    <property type="entry name" value="Ypt/Rab-GAP domain of gyp1p, domain 3"/>
    <property type="match status" value="1"/>
</dbReference>
<feature type="region of interest" description="Disordered" evidence="4">
    <location>
        <begin position="1"/>
        <end position="20"/>
    </location>
</feature>
<dbReference type="PANTHER" id="PTHR47219:SF10">
    <property type="entry name" value="GROWTH HORMONE-REGULATED TBC PROTEIN 1"/>
    <property type="match status" value="1"/>
</dbReference>
<dbReference type="InterPro" id="IPR035969">
    <property type="entry name" value="Rab-GAP_TBC_sf"/>
</dbReference>
<dbReference type="PANTHER" id="PTHR47219">
    <property type="entry name" value="RAB GTPASE-ACTIVATING PROTEIN 1-LIKE"/>
    <property type="match status" value="1"/>
</dbReference>
<dbReference type="Gene3D" id="1.10.8.270">
    <property type="entry name" value="putative rabgap domain of human tbc1 domain family member 14 like domains"/>
    <property type="match status" value="1"/>
</dbReference>
<organism evidence="6 7">
    <name type="scientific">Takifugu bimaculatus</name>
    <dbReference type="NCBI Taxonomy" id="433685"/>
    <lineage>
        <taxon>Eukaryota</taxon>
        <taxon>Metazoa</taxon>
        <taxon>Chordata</taxon>
        <taxon>Craniata</taxon>
        <taxon>Vertebrata</taxon>
        <taxon>Euteleostomi</taxon>
        <taxon>Actinopterygii</taxon>
        <taxon>Neopterygii</taxon>
        <taxon>Teleostei</taxon>
        <taxon>Neoteleostei</taxon>
        <taxon>Acanthomorphata</taxon>
        <taxon>Eupercaria</taxon>
        <taxon>Tetraodontiformes</taxon>
        <taxon>Tetradontoidea</taxon>
        <taxon>Tetraodontidae</taxon>
        <taxon>Takifugu</taxon>
    </lineage>
</organism>
<protein>
    <recommendedName>
        <fullName evidence="3">Growth hormone-regulated TBC protein 1</fullName>
    </recommendedName>
</protein>
<dbReference type="GO" id="GO:0005096">
    <property type="term" value="F:GTPase activator activity"/>
    <property type="evidence" value="ECO:0007669"/>
    <property type="project" value="UniProtKB-KW"/>
</dbReference>
<evidence type="ECO:0000256" key="1">
    <source>
        <dbReference type="ARBA" id="ARBA00022468"/>
    </source>
</evidence>
<comment type="caution">
    <text evidence="6">The sequence shown here is derived from an EMBL/GenBank/DDBJ whole genome shotgun (WGS) entry which is preliminary data.</text>
</comment>
<dbReference type="AlphaFoldDB" id="A0A4Z2BF95"/>
<comment type="function">
    <text evidence="2">May act as a GTPase-activating protein for Rab family protein(s).</text>
</comment>
<dbReference type="FunFam" id="1.10.8.270:FF:000016">
    <property type="entry name" value="TBC1 domain family member 2A"/>
    <property type="match status" value="1"/>
</dbReference>
<feature type="domain" description="Rab-GAP TBC" evidence="5">
    <location>
        <begin position="96"/>
        <end position="286"/>
    </location>
</feature>
<dbReference type="InterPro" id="IPR050302">
    <property type="entry name" value="Rab_GAP_TBC_domain"/>
</dbReference>
<gene>
    <name evidence="6" type="ORF">fugu_003252</name>
</gene>
<dbReference type="FunFam" id="1.10.472.80:FF:000029">
    <property type="entry name" value="Growth hormone-regulated TBC protein 1"/>
    <property type="match status" value="1"/>
</dbReference>
<accession>A0A4Z2BF95</accession>
<evidence type="ECO:0000256" key="2">
    <source>
        <dbReference type="ARBA" id="ARBA00043879"/>
    </source>
</evidence>
<dbReference type="SMART" id="SM00164">
    <property type="entry name" value="TBC"/>
    <property type="match status" value="1"/>
</dbReference>
<evidence type="ECO:0000313" key="7">
    <source>
        <dbReference type="Proteomes" id="UP000516260"/>
    </source>
</evidence>
<name>A0A4Z2BF95_9TELE</name>
<evidence type="ECO:0000313" key="6">
    <source>
        <dbReference type="EMBL" id="TNM90963.1"/>
    </source>
</evidence>
<evidence type="ECO:0000256" key="4">
    <source>
        <dbReference type="SAM" id="MobiDB-lite"/>
    </source>
</evidence>
<dbReference type="Proteomes" id="UP000516260">
    <property type="component" value="Chromosome 3"/>
</dbReference>
<evidence type="ECO:0000259" key="5">
    <source>
        <dbReference type="PROSITE" id="PS50086"/>
    </source>
</evidence>
<keyword evidence="1" id="KW-0343">GTPase activation</keyword>
<reference evidence="6 7" key="1">
    <citation type="submission" date="2019-04" db="EMBL/GenBank/DDBJ databases">
        <title>The sequence and de novo assembly of Takifugu bimaculatus genome using PacBio and Hi-C technologies.</title>
        <authorList>
            <person name="Xu P."/>
            <person name="Liu B."/>
            <person name="Zhou Z."/>
        </authorList>
    </citation>
    <scope>NUCLEOTIDE SEQUENCE [LARGE SCALE GENOMIC DNA]</scope>
    <source>
        <strain evidence="6">TB-2018</strain>
        <tissue evidence="6">Muscle</tissue>
    </source>
</reference>
<dbReference type="InterPro" id="IPR000195">
    <property type="entry name" value="Rab-GAP-TBC_dom"/>
</dbReference>
<sequence length="365" mass="42034">MERKNQASKPSRLPAAGRAKDRVHRRAFEVKISCNSAAWTPMVSSGPEDFDYDLYEELMSEYLAVLTRRSIKWSKLLKGKSKVQKNVRLKRYVRKGIPNEHRPLIWMAASGAQDQLDKNPEYYQSLLGARHDPKLVETICTDLNRTFPDNINFRKTSSPCWQKALFNVLSAYGHHNPSVGYCQGMNFIAGYLLIVTKDEEKSFWLMEALLGRILPDYFTPAMLGLKMDQEVLGELVKVKNPKVWQTMMDQNVTWTLVVSRWFICLYIDVLPVEAILRVWDCLFYEGSKILFRVALTLIHHNEALIQQAQSLPDVCQAFKQITHGPFVDNCHSFMQKIFIEPGSFSTSTLTKLRAMCRSRIITEES</sequence>
<dbReference type="GO" id="GO:0031267">
    <property type="term" value="F:small GTPase binding"/>
    <property type="evidence" value="ECO:0007669"/>
    <property type="project" value="TreeGrafter"/>
</dbReference>
<dbReference type="EMBL" id="SWLE01000016">
    <property type="protein sequence ID" value="TNM90963.1"/>
    <property type="molecule type" value="Genomic_DNA"/>
</dbReference>